<feature type="transmembrane region" description="Helical" evidence="2">
    <location>
        <begin position="114"/>
        <end position="135"/>
    </location>
</feature>
<protein>
    <recommendedName>
        <fullName evidence="1">Stage II sporulation protein M</fullName>
    </recommendedName>
</protein>
<dbReference type="EMBL" id="QXIR01000013">
    <property type="protein sequence ID" value="RIW33580.1"/>
    <property type="molecule type" value="Genomic_DNA"/>
</dbReference>
<accession>A0A3A1QY97</accession>
<dbReference type="NCBIfam" id="TIGR02831">
    <property type="entry name" value="spo_II_M"/>
    <property type="match status" value="1"/>
</dbReference>
<organism evidence="3 4">
    <name type="scientific">Bacillus salacetis</name>
    <dbReference type="NCBI Taxonomy" id="2315464"/>
    <lineage>
        <taxon>Bacteria</taxon>
        <taxon>Bacillati</taxon>
        <taxon>Bacillota</taxon>
        <taxon>Bacilli</taxon>
        <taxon>Bacillales</taxon>
        <taxon>Bacillaceae</taxon>
        <taxon>Bacillus</taxon>
    </lineage>
</organism>
<proteinExistence type="predicted"/>
<comment type="function">
    <text evidence="1">Required for complete septum migration and engulfment of the forespore compartment during sporulation. Required for stabilizing and recruiting of SpoIIP to the septal membrane.</text>
</comment>
<keyword evidence="1" id="KW-0749">Sporulation</keyword>
<dbReference type="OrthoDB" id="2065033at2"/>
<dbReference type="InterPro" id="IPR002798">
    <property type="entry name" value="SpoIIM-like"/>
</dbReference>
<gene>
    <name evidence="3" type="primary">spoIIM</name>
    <name evidence="3" type="ORF">D3H55_10855</name>
</gene>
<dbReference type="InterPro" id="IPR014196">
    <property type="entry name" value="SpoIIM"/>
</dbReference>
<keyword evidence="4" id="KW-1185">Reference proteome</keyword>
<comment type="subunit">
    <text evidence="1">Component of the MPD complex composed of SpoIIM, SpoIIP and SpoIID.</text>
</comment>
<evidence type="ECO:0000256" key="1">
    <source>
        <dbReference type="PIRNR" id="PIRNR038973"/>
    </source>
</evidence>
<dbReference type="PIRSF" id="PIRSF038973">
    <property type="entry name" value="SpoIIM"/>
    <property type="match status" value="1"/>
</dbReference>
<feature type="transmembrane region" description="Helical" evidence="2">
    <location>
        <begin position="141"/>
        <end position="161"/>
    </location>
</feature>
<evidence type="ECO:0000313" key="3">
    <source>
        <dbReference type="EMBL" id="RIW33580.1"/>
    </source>
</evidence>
<dbReference type="GO" id="GO:0030435">
    <property type="term" value="P:sporulation resulting in formation of a cellular spore"/>
    <property type="evidence" value="ECO:0007669"/>
    <property type="project" value="UniProtKB-KW"/>
</dbReference>
<dbReference type="GO" id="GO:0005886">
    <property type="term" value="C:plasma membrane"/>
    <property type="evidence" value="ECO:0007669"/>
    <property type="project" value="UniProtKB-SubCell"/>
</dbReference>
<keyword evidence="1 2" id="KW-0472">Membrane</keyword>
<comment type="subcellular location">
    <subcellularLocation>
        <location evidence="1">Cell membrane</location>
        <topology evidence="1">Multi-pass membrane protein</topology>
    </subcellularLocation>
    <text evidence="1">Localizes to the sporulation septum and to the second division site within the mother cell. Before the start of engulfment localizes to the septal midpoint, then spreads throughout the septum prior to becoming enriched at the leading edge of the engulfing membrane, where it remains until the completion of membrane migration. Some remain partially trapped at the septum during engulfment and upon completion of engulfment become dispersed in the outer forespore membrane. Localization of the MPD complex to the septal membrane is dependent on SpoIIB.</text>
</comment>
<comment type="caution">
    <text evidence="3">The sequence shown here is derived from an EMBL/GenBank/DDBJ whole genome shotgun (WGS) entry which is preliminary data.</text>
</comment>
<keyword evidence="1 2" id="KW-0812">Transmembrane</keyword>
<keyword evidence="2" id="KW-1133">Transmembrane helix</keyword>
<evidence type="ECO:0000256" key="2">
    <source>
        <dbReference type="SAM" id="Phobius"/>
    </source>
</evidence>
<dbReference type="RefSeq" id="WP_119546938.1">
    <property type="nucleotide sequence ID" value="NZ_QXIR01000013.1"/>
</dbReference>
<evidence type="ECO:0000313" key="4">
    <source>
        <dbReference type="Proteomes" id="UP000265801"/>
    </source>
</evidence>
<feature type="transmembrane region" description="Helical" evidence="2">
    <location>
        <begin position="21"/>
        <end position="45"/>
    </location>
</feature>
<dbReference type="Pfam" id="PF01944">
    <property type="entry name" value="SpoIIM"/>
    <property type="match status" value="1"/>
</dbReference>
<feature type="transmembrane region" description="Helical" evidence="2">
    <location>
        <begin position="182"/>
        <end position="204"/>
    </location>
</feature>
<dbReference type="AlphaFoldDB" id="A0A3A1QY97"/>
<sequence>MRKGISSKNPIIEHVQAHSSIYLFILTLFLMGVIFGAVVVNSLSFTQKEDLYFYLGQFFGEISDGKIASAEDLFRQSFLHNIKYLGLMWILGISIIGLPLIFILLFMKGVVIGFSVGFLVNQMGWNGFLLSFATVLPQNIVIIPAFIFIGVISVSFSLTLIRKIFMKLSPHLQVQMVPLLSRYVLAFVVAIAIITLAAGIEAYISPSLMKTMVNLSGK</sequence>
<feature type="transmembrane region" description="Helical" evidence="2">
    <location>
        <begin position="84"/>
        <end position="107"/>
    </location>
</feature>
<keyword evidence="1" id="KW-1003">Cell membrane</keyword>
<dbReference type="Proteomes" id="UP000265801">
    <property type="component" value="Unassembled WGS sequence"/>
</dbReference>
<name>A0A3A1QY97_9BACI</name>
<reference evidence="3 4" key="1">
    <citation type="submission" date="2018-09" db="EMBL/GenBank/DDBJ databases">
        <title>Bacillus saliacetes sp. nov., isolated from Thai shrimp paste (Ka-pi).</title>
        <authorList>
            <person name="Daroonpunt R."/>
            <person name="Tanasupawat S."/>
            <person name="Yiamsombut S."/>
        </authorList>
    </citation>
    <scope>NUCLEOTIDE SEQUENCE [LARGE SCALE GENOMIC DNA]</scope>
    <source>
        <strain evidence="3 4">SKP7-4</strain>
    </source>
</reference>